<evidence type="ECO:0000313" key="1">
    <source>
        <dbReference type="EMBL" id="RXH87768.1"/>
    </source>
</evidence>
<evidence type="ECO:0000313" key="2">
    <source>
        <dbReference type="Proteomes" id="UP000290289"/>
    </source>
</evidence>
<comment type="caution">
    <text evidence="1">The sequence shown here is derived from an EMBL/GenBank/DDBJ whole genome shotgun (WGS) entry which is preliminary data.</text>
</comment>
<gene>
    <name evidence="1" type="ORF">DVH24_034668</name>
</gene>
<protein>
    <submittedName>
        <fullName evidence="1">Uncharacterized protein</fullName>
    </submittedName>
</protein>
<keyword evidence="2" id="KW-1185">Reference proteome</keyword>
<name>A0A498IWQ6_MALDO</name>
<dbReference type="Proteomes" id="UP000290289">
    <property type="component" value="Chromosome 10"/>
</dbReference>
<proteinExistence type="predicted"/>
<reference evidence="1 2" key="1">
    <citation type="submission" date="2018-10" db="EMBL/GenBank/DDBJ databases">
        <title>A high-quality apple genome assembly.</title>
        <authorList>
            <person name="Hu J."/>
        </authorList>
    </citation>
    <scope>NUCLEOTIDE SEQUENCE [LARGE SCALE GENOMIC DNA]</scope>
    <source>
        <strain evidence="2">cv. HFTH1</strain>
        <tissue evidence="1">Young leaf</tissue>
    </source>
</reference>
<dbReference type="AlphaFoldDB" id="A0A498IWQ6"/>
<accession>A0A498IWQ6</accession>
<organism evidence="1 2">
    <name type="scientific">Malus domestica</name>
    <name type="common">Apple</name>
    <name type="synonym">Pyrus malus</name>
    <dbReference type="NCBI Taxonomy" id="3750"/>
    <lineage>
        <taxon>Eukaryota</taxon>
        <taxon>Viridiplantae</taxon>
        <taxon>Streptophyta</taxon>
        <taxon>Embryophyta</taxon>
        <taxon>Tracheophyta</taxon>
        <taxon>Spermatophyta</taxon>
        <taxon>Magnoliopsida</taxon>
        <taxon>eudicotyledons</taxon>
        <taxon>Gunneridae</taxon>
        <taxon>Pentapetalae</taxon>
        <taxon>rosids</taxon>
        <taxon>fabids</taxon>
        <taxon>Rosales</taxon>
        <taxon>Rosaceae</taxon>
        <taxon>Amygdaloideae</taxon>
        <taxon>Maleae</taxon>
        <taxon>Malus</taxon>
    </lineage>
</organism>
<dbReference type="EMBL" id="RDQH01000336">
    <property type="protein sequence ID" value="RXH87768.1"/>
    <property type="molecule type" value="Genomic_DNA"/>
</dbReference>
<sequence length="60" mass="7161">MLMCIFLLCNNDDAPVKRCNYKKEVQDRSGRGRPRKTWQETLRKDLEYLDLTEDVTLNRA</sequence>